<proteinExistence type="predicted"/>
<dbReference type="RefSeq" id="WP_119600342.1">
    <property type="nucleotide sequence ID" value="NZ_QXQA01000008.1"/>
</dbReference>
<keyword evidence="1" id="KW-0378">Hydrolase</keyword>
<protein>
    <submittedName>
        <fullName evidence="1">Alpha/beta hydrolase</fullName>
    </submittedName>
</protein>
<dbReference type="AlphaFoldDB" id="A0A3A1V3K0"/>
<dbReference type="Proteomes" id="UP000266482">
    <property type="component" value="Unassembled WGS sequence"/>
</dbReference>
<dbReference type="Gene3D" id="3.40.50.1820">
    <property type="entry name" value="alpha/beta hydrolase"/>
    <property type="match status" value="1"/>
</dbReference>
<gene>
    <name evidence="1" type="ORF">D3P08_14125</name>
</gene>
<dbReference type="EMBL" id="QXQA01000008">
    <property type="protein sequence ID" value="RIX52110.1"/>
    <property type="molecule type" value="Genomic_DNA"/>
</dbReference>
<dbReference type="InterPro" id="IPR029058">
    <property type="entry name" value="AB_hydrolase_fold"/>
</dbReference>
<reference evidence="1 2" key="1">
    <citation type="submission" date="2018-09" db="EMBL/GenBank/DDBJ databases">
        <title>Paenibacillus aracenensis nov. sp. isolated from a cave in southern Spain.</title>
        <authorList>
            <person name="Jurado V."/>
            <person name="Gutierrez-Patricio S."/>
            <person name="Gonzalez-Pimentel J.L."/>
            <person name="Miller A.Z."/>
            <person name="Laiz L."/>
            <person name="Saiz-Jimenez C."/>
        </authorList>
    </citation>
    <scope>NUCLEOTIDE SEQUENCE [LARGE SCALE GENOMIC DNA]</scope>
    <source>
        <strain evidence="1 2">DSM 22867</strain>
    </source>
</reference>
<dbReference type="GO" id="GO:0016787">
    <property type="term" value="F:hydrolase activity"/>
    <property type="evidence" value="ECO:0007669"/>
    <property type="project" value="UniProtKB-KW"/>
</dbReference>
<dbReference type="OrthoDB" id="3512457at2"/>
<sequence length="292" mass="32546">MKKDVALHDGSKLEVHLTGKSGGKTIMLPGAKKTVVGQDAEVIKIWGVDPELGKRFVEGLSDSFQVLSFDYEGHLFEHPQPDRLTPDYIAKDLLRIADEMNVGSFSYYGYSWLALIGLQLAIRTNRLESLIMGGFPPYEGPYKEMLTVTAKTYEQALSSQSGSVDNPPHAPASPEEIDWDAVQVTMDPNQTKQFCTLYQSLAAFDDKQIQSKLNLPKLAFAGERDTIVYGENFGGVTVDIAGILRKHEKELHRLGWDVKVIAGERMDHTKAMQPAAVLPIIKPWLFRKLLNT</sequence>
<keyword evidence="2" id="KW-1185">Reference proteome</keyword>
<name>A0A3A1V3K0_9BACL</name>
<comment type="caution">
    <text evidence="1">The sequence shown here is derived from an EMBL/GenBank/DDBJ whole genome shotgun (WGS) entry which is preliminary data.</text>
</comment>
<evidence type="ECO:0000313" key="1">
    <source>
        <dbReference type="EMBL" id="RIX52110.1"/>
    </source>
</evidence>
<evidence type="ECO:0000313" key="2">
    <source>
        <dbReference type="Proteomes" id="UP000266482"/>
    </source>
</evidence>
<dbReference type="SUPFAM" id="SSF53474">
    <property type="entry name" value="alpha/beta-Hydrolases"/>
    <property type="match status" value="1"/>
</dbReference>
<organism evidence="1 2">
    <name type="scientific">Paenibacillus nanensis</name>
    <dbReference type="NCBI Taxonomy" id="393251"/>
    <lineage>
        <taxon>Bacteria</taxon>
        <taxon>Bacillati</taxon>
        <taxon>Bacillota</taxon>
        <taxon>Bacilli</taxon>
        <taxon>Bacillales</taxon>
        <taxon>Paenibacillaceae</taxon>
        <taxon>Paenibacillus</taxon>
    </lineage>
</organism>
<accession>A0A3A1V3K0</accession>